<keyword evidence="1" id="KW-0732">Signal</keyword>
<proteinExistence type="predicted"/>
<dbReference type="RefSeq" id="WP_148618908.1">
    <property type="nucleotide sequence ID" value="NZ_CP042912.1"/>
</dbReference>
<dbReference type="Pfam" id="PF00092">
    <property type="entry name" value="VWA"/>
    <property type="match status" value="1"/>
</dbReference>
<dbReference type="Proteomes" id="UP000322214">
    <property type="component" value="Chromosome"/>
</dbReference>
<dbReference type="KEGG" id="mff:MFFC18_33740"/>
<dbReference type="InterPro" id="IPR002035">
    <property type="entry name" value="VWF_A"/>
</dbReference>
<sequence length="415" mass="45541" precursor="true">MLRTANFAKPLFLLALCFAIVQGFAKHNQAQETVTLTNGKGEELKVKIGDDDAAKDDRVPVDVAILLDTSNSMDGLINQARNQLWQIVQRLSVTEKDGRKPALRVSVFEYGNTNLPATENYIRQVLPLSDDLDKVSEALFGLTTRGGDEYCGAVIGEAIARLDWSSDDDAYKSIFIAGNEAFTQGQISYLSTCADAREKGILVNTIHCGDHSTGVKGKWADGAEKGGGQSFNINQDRQQVTIKCPQDKILLELNTKLNKTYLWFGDKTARHLYCENQLAQDTNAAGGRGMGGMGTPAPAFGSRVASKATTIYDNRSRDLVDAMKADAKSIEEVEEEKLPDAMQTMSKEERKKFVAEKAAERAKVQAEIKKVAKEREAYLAAERKKLGEKKDTFGDAICLAIDKQLAEKGFGKAKR</sequence>
<dbReference type="PROSITE" id="PS50234">
    <property type="entry name" value="VWFA"/>
    <property type="match status" value="1"/>
</dbReference>
<dbReference type="AlphaFoldDB" id="A0A5B9PE53"/>
<feature type="domain" description="VWFA" evidence="2">
    <location>
        <begin position="62"/>
        <end position="249"/>
    </location>
</feature>
<feature type="chain" id="PRO_5022749749" description="VWFA domain-containing protein" evidence="1">
    <location>
        <begin position="26"/>
        <end position="415"/>
    </location>
</feature>
<keyword evidence="4" id="KW-1185">Reference proteome</keyword>
<dbReference type="InterPro" id="IPR036465">
    <property type="entry name" value="vWFA_dom_sf"/>
</dbReference>
<dbReference type="SMART" id="SM00327">
    <property type="entry name" value="VWA"/>
    <property type="match status" value="1"/>
</dbReference>
<dbReference type="EMBL" id="CP042912">
    <property type="protein sequence ID" value="QEG23475.1"/>
    <property type="molecule type" value="Genomic_DNA"/>
</dbReference>
<evidence type="ECO:0000256" key="1">
    <source>
        <dbReference type="SAM" id="SignalP"/>
    </source>
</evidence>
<evidence type="ECO:0000259" key="2">
    <source>
        <dbReference type="PROSITE" id="PS50234"/>
    </source>
</evidence>
<feature type="signal peptide" evidence="1">
    <location>
        <begin position="1"/>
        <end position="25"/>
    </location>
</feature>
<name>A0A5B9PE53_9BACT</name>
<dbReference type="STRING" id="980251.GCA_001642875_02700"/>
<protein>
    <recommendedName>
        <fullName evidence="2">VWFA domain-containing protein</fullName>
    </recommendedName>
</protein>
<dbReference type="SUPFAM" id="SSF53300">
    <property type="entry name" value="vWA-like"/>
    <property type="match status" value="1"/>
</dbReference>
<gene>
    <name evidence="3" type="ORF">MFFC18_33740</name>
</gene>
<dbReference type="OrthoDB" id="5827268at2"/>
<evidence type="ECO:0000313" key="4">
    <source>
        <dbReference type="Proteomes" id="UP000322214"/>
    </source>
</evidence>
<organism evidence="3 4">
    <name type="scientific">Mariniblastus fucicola</name>
    <dbReference type="NCBI Taxonomy" id="980251"/>
    <lineage>
        <taxon>Bacteria</taxon>
        <taxon>Pseudomonadati</taxon>
        <taxon>Planctomycetota</taxon>
        <taxon>Planctomycetia</taxon>
        <taxon>Pirellulales</taxon>
        <taxon>Pirellulaceae</taxon>
        <taxon>Mariniblastus</taxon>
    </lineage>
</organism>
<dbReference type="Gene3D" id="3.40.50.410">
    <property type="entry name" value="von Willebrand factor, type A domain"/>
    <property type="match status" value="1"/>
</dbReference>
<dbReference type="CDD" id="cd00198">
    <property type="entry name" value="vWFA"/>
    <property type="match status" value="1"/>
</dbReference>
<accession>A0A5B9PE53</accession>
<reference evidence="3 4" key="1">
    <citation type="submission" date="2019-08" db="EMBL/GenBank/DDBJ databases">
        <title>Deep-cultivation of Planctomycetes and their phenomic and genomic characterization uncovers novel biology.</title>
        <authorList>
            <person name="Wiegand S."/>
            <person name="Jogler M."/>
            <person name="Boedeker C."/>
            <person name="Pinto D."/>
            <person name="Vollmers J."/>
            <person name="Rivas-Marin E."/>
            <person name="Kohn T."/>
            <person name="Peeters S.H."/>
            <person name="Heuer A."/>
            <person name="Rast P."/>
            <person name="Oberbeckmann S."/>
            <person name="Bunk B."/>
            <person name="Jeske O."/>
            <person name="Meyerdierks A."/>
            <person name="Storesund J.E."/>
            <person name="Kallscheuer N."/>
            <person name="Luecker S."/>
            <person name="Lage O.M."/>
            <person name="Pohl T."/>
            <person name="Merkel B.J."/>
            <person name="Hornburger P."/>
            <person name="Mueller R.-W."/>
            <person name="Bruemmer F."/>
            <person name="Labrenz M."/>
            <person name="Spormann A.M."/>
            <person name="Op den Camp H."/>
            <person name="Overmann J."/>
            <person name="Amann R."/>
            <person name="Jetten M.S.M."/>
            <person name="Mascher T."/>
            <person name="Medema M.H."/>
            <person name="Devos D.P."/>
            <person name="Kaster A.-K."/>
            <person name="Ovreas L."/>
            <person name="Rohde M."/>
            <person name="Galperin M.Y."/>
            <person name="Jogler C."/>
        </authorList>
    </citation>
    <scope>NUCLEOTIDE SEQUENCE [LARGE SCALE GENOMIC DNA]</scope>
    <source>
        <strain evidence="3 4">FC18</strain>
    </source>
</reference>
<evidence type="ECO:0000313" key="3">
    <source>
        <dbReference type="EMBL" id="QEG23475.1"/>
    </source>
</evidence>